<feature type="chain" id="PRO_5037433532" description="phospholipase D" evidence="7">
    <location>
        <begin position="18"/>
        <end position="185"/>
    </location>
</feature>
<dbReference type="Gene3D" id="3.30.870.10">
    <property type="entry name" value="Endonuclease Chain A"/>
    <property type="match status" value="1"/>
</dbReference>
<evidence type="ECO:0000256" key="3">
    <source>
        <dbReference type="ARBA" id="ARBA00012027"/>
    </source>
</evidence>
<dbReference type="GO" id="GO:0004630">
    <property type="term" value="F:phospholipase D activity"/>
    <property type="evidence" value="ECO:0007669"/>
    <property type="project" value="UniProtKB-EC"/>
</dbReference>
<dbReference type="GO" id="GO:0006793">
    <property type="term" value="P:phosphorus metabolic process"/>
    <property type="evidence" value="ECO:0007669"/>
    <property type="project" value="UniProtKB-ARBA"/>
</dbReference>
<dbReference type="CDD" id="cd09170">
    <property type="entry name" value="PLDc_Nuc"/>
    <property type="match status" value="1"/>
</dbReference>
<keyword evidence="7" id="KW-0732">Signal</keyword>
<keyword evidence="10" id="KW-1185">Reference proteome</keyword>
<evidence type="ECO:0000256" key="6">
    <source>
        <dbReference type="ARBA" id="ARBA00023098"/>
    </source>
</evidence>
<dbReference type="InterPro" id="IPR025202">
    <property type="entry name" value="PLD-like_dom"/>
</dbReference>
<dbReference type="PROSITE" id="PS50035">
    <property type="entry name" value="PLD"/>
    <property type="match status" value="1"/>
</dbReference>
<keyword evidence="5" id="KW-0442">Lipid degradation</keyword>
<dbReference type="EC" id="3.1.4.4" evidence="3"/>
<sequence length="185" mass="20296">MRLVAVLLCLICVGAQAVPLPATGTIEPIFIPGGDAEGAILRALAEARHSVRVQAYLLTSRSVAYGLIEARRRGVDVQVLADREMVVKGERSLIPQIVANRIPVWLEVRYAIAHNKIIIIDGEDADSASAAVITGSFNFTHSAQAHNAENLLILRGNPALLRSYLDNWQRHREEAVPYAEVMNKR</sequence>
<comment type="similarity">
    <text evidence="2">Belongs to the phospholipase D family.</text>
</comment>
<dbReference type="PANTHER" id="PTHR43856">
    <property type="entry name" value="CARDIOLIPIN HYDROLASE"/>
    <property type="match status" value="1"/>
</dbReference>
<dbReference type="RefSeq" id="WP_220634648.1">
    <property type="nucleotide sequence ID" value="NZ_CAJQUM010000001.1"/>
</dbReference>
<evidence type="ECO:0000313" key="10">
    <source>
        <dbReference type="Proteomes" id="UP000742786"/>
    </source>
</evidence>
<evidence type="ECO:0000256" key="2">
    <source>
        <dbReference type="ARBA" id="ARBA00008664"/>
    </source>
</evidence>
<dbReference type="EMBL" id="CAJQUM010000001">
    <property type="protein sequence ID" value="CAG4882588.1"/>
    <property type="molecule type" value="Genomic_DNA"/>
</dbReference>
<feature type="signal peptide" evidence="7">
    <location>
        <begin position="1"/>
        <end position="17"/>
    </location>
</feature>
<evidence type="ECO:0000256" key="4">
    <source>
        <dbReference type="ARBA" id="ARBA00022801"/>
    </source>
</evidence>
<accession>A0A916J100</accession>
<keyword evidence="9" id="KW-0255">Endonuclease</keyword>
<reference evidence="9" key="1">
    <citation type="submission" date="2021-04" db="EMBL/GenBank/DDBJ databases">
        <authorList>
            <person name="Hornung B."/>
        </authorList>
    </citation>
    <scope>NUCLEOTIDE SEQUENCE</scope>
    <source>
        <strain evidence="9">G5G6</strain>
    </source>
</reference>
<evidence type="ECO:0000313" key="9">
    <source>
        <dbReference type="EMBL" id="CAG4882588.1"/>
    </source>
</evidence>
<dbReference type="InterPro" id="IPR051406">
    <property type="entry name" value="PLD_domain"/>
</dbReference>
<dbReference type="AlphaFoldDB" id="A0A916J100"/>
<evidence type="ECO:0000256" key="1">
    <source>
        <dbReference type="ARBA" id="ARBA00000798"/>
    </source>
</evidence>
<comment type="caution">
    <text evidence="9">The sequence shown here is derived from an EMBL/GenBank/DDBJ whole genome shotgun (WGS) entry which is preliminary data.</text>
</comment>
<keyword evidence="4" id="KW-0378">Hydrolase</keyword>
<organism evidence="9 10">
    <name type="scientific">Georgfuchsia toluolica</name>
    <dbReference type="NCBI Taxonomy" id="424218"/>
    <lineage>
        <taxon>Bacteria</taxon>
        <taxon>Pseudomonadati</taxon>
        <taxon>Pseudomonadota</taxon>
        <taxon>Betaproteobacteria</taxon>
        <taxon>Nitrosomonadales</taxon>
        <taxon>Sterolibacteriaceae</taxon>
        <taxon>Georgfuchsia</taxon>
    </lineage>
</organism>
<evidence type="ECO:0000256" key="5">
    <source>
        <dbReference type="ARBA" id="ARBA00022963"/>
    </source>
</evidence>
<name>A0A916J100_9PROT</name>
<gene>
    <name evidence="9" type="ORF">GTOL_10470</name>
</gene>
<comment type="catalytic activity">
    <reaction evidence="1">
        <text>a 1,2-diacyl-sn-glycero-3-phosphocholine + H2O = a 1,2-diacyl-sn-glycero-3-phosphate + choline + H(+)</text>
        <dbReference type="Rhea" id="RHEA:14445"/>
        <dbReference type="ChEBI" id="CHEBI:15354"/>
        <dbReference type="ChEBI" id="CHEBI:15377"/>
        <dbReference type="ChEBI" id="CHEBI:15378"/>
        <dbReference type="ChEBI" id="CHEBI:57643"/>
        <dbReference type="ChEBI" id="CHEBI:58608"/>
        <dbReference type="EC" id="3.1.4.4"/>
    </reaction>
</comment>
<dbReference type="InterPro" id="IPR001736">
    <property type="entry name" value="PLipase_D/transphosphatidylase"/>
</dbReference>
<keyword evidence="9" id="KW-0540">Nuclease</keyword>
<dbReference type="SUPFAM" id="SSF56024">
    <property type="entry name" value="Phospholipase D/nuclease"/>
    <property type="match status" value="1"/>
</dbReference>
<evidence type="ECO:0000256" key="7">
    <source>
        <dbReference type="SAM" id="SignalP"/>
    </source>
</evidence>
<dbReference type="Proteomes" id="UP000742786">
    <property type="component" value="Unassembled WGS sequence"/>
</dbReference>
<keyword evidence="6" id="KW-0443">Lipid metabolism</keyword>
<evidence type="ECO:0000259" key="8">
    <source>
        <dbReference type="PROSITE" id="PS50035"/>
    </source>
</evidence>
<feature type="domain" description="PLD phosphodiesterase" evidence="8">
    <location>
        <begin position="109"/>
        <end position="143"/>
    </location>
</feature>
<protein>
    <recommendedName>
        <fullName evidence="3">phospholipase D</fullName>
        <ecNumber evidence="3">3.1.4.4</ecNumber>
    </recommendedName>
</protein>
<proteinExistence type="inferred from homology"/>
<dbReference type="GO" id="GO:0016042">
    <property type="term" value="P:lipid catabolic process"/>
    <property type="evidence" value="ECO:0007669"/>
    <property type="project" value="UniProtKB-KW"/>
</dbReference>
<dbReference type="GO" id="GO:0016891">
    <property type="term" value="F:RNA endonuclease activity producing 5'-phosphomonoesters, hydrolytic mechanism"/>
    <property type="evidence" value="ECO:0007669"/>
    <property type="project" value="TreeGrafter"/>
</dbReference>
<dbReference type="Pfam" id="PF13091">
    <property type="entry name" value="PLDc_2"/>
    <property type="match status" value="1"/>
</dbReference>
<dbReference type="PANTHER" id="PTHR43856:SF1">
    <property type="entry name" value="MITOCHONDRIAL CARDIOLIPIN HYDROLASE"/>
    <property type="match status" value="1"/>
</dbReference>